<accession>A0A9D2SV33</accession>
<comment type="caution">
    <text evidence="1">The sequence shown here is derived from an EMBL/GenBank/DDBJ whole genome shotgun (WGS) entry which is preliminary data.</text>
</comment>
<evidence type="ECO:0000313" key="2">
    <source>
        <dbReference type="Proteomes" id="UP000823896"/>
    </source>
</evidence>
<proteinExistence type="predicted"/>
<reference evidence="1" key="1">
    <citation type="journal article" date="2021" name="PeerJ">
        <title>Extensive microbial diversity within the chicken gut microbiome revealed by metagenomics and culture.</title>
        <authorList>
            <person name="Gilroy R."/>
            <person name="Ravi A."/>
            <person name="Getino M."/>
            <person name="Pursley I."/>
            <person name="Horton D.L."/>
            <person name="Alikhan N.F."/>
            <person name="Baker D."/>
            <person name="Gharbi K."/>
            <person name="Hall N."/>
            <person name="Watson M."/>
            <person name="Adriaenssens E.M."/>
            <person name="Foster-Nyarko E."/>
            <person name="Jarju S."/>
            <person name="Secka A."/>
            <person name="Antonio M."/>
            <person name="Oren A."/>
            <person name="Chaudhuri R.R."/>
            <person name="La Ragione R."/>
            <person name="Hildebrand F."/>
            <person name="Pallen M.J."/>
        </authorList>
    </citation>
    <scope>NUCLEOTIDE SEQUENCE</scope>
    <source>
        <strain evidence="1">CHK187-11901</strain>
    </source>
</reference>
<name>A0A9D2SV33_9FIRM</name>
<reference evidence="1" key="2">
    <citation type="submission" date="2021-04" db="EMBL/GenBank/DDBJ databases">
        <authorList>
            <person name="Gilroy R."/>
        </authorList>
    </citation>
    <scope>NUCLEOTIDE SEQUENCE</scope>
    <source>
        <strain evidence="1">CHK187-11901</strain>
    </source>
</reference>
<protein>
    <submittedName>
        <fullName evidence="1">Uncharacterized protein</fullName>
    </submittedName>
</protein>
<sequence length="104" mass="12223">MRVYIVEPSLYTFLAAHARILDEVAASDEGRWIKRMDIVELYDAACRFFGAPLRCEGNALLLFSAMQEQPFRLQVHEAFLELDGKVHDPFMEWIMRRFRCLIKV</sequence>
<dbReference type="AlphaFoldDB" id="A0A9D2SV33"/>
<dbReference type="EMBL" id="DWWM01000042">
    <property type="protein sequence ID" value="HJC36838.1"/>
    <property type="molecule type" value="Genomic_DNA"/>
</dbReference>
<gene>
    <name evidence="1" type="ORF">H9702_06870</name>
</gene>
<organism evidence="1 2">
    <name type="scientific">Candidatus Merdibacter merdavium</name>
    <dbReference type="NCBI Taxonomy" id="2838692"/>
    <lineage>
        <taxon>Bacteria</taxon>
        <taxon>Bacillati</taxon>
        <taxon>Bacillota</taxon>
        <taxon>Erysipelotrichia</taxon>
        <taxon>Erysipelotrichales</taxon>
        <taxon>Erysipelotrichaceae</taxon>
        <taxon>Merdibacter</taxon>
    </lineage>
</organism>
<dbReference type="Proteomes" id="UP000823896">
    <property type="component" value="Unassembled WGS sequence"/>
</dbReference>
<evidence type="ECO:0000313" key="1">
    <source>
        <dbReference type="EMBL" id="HJC36838.1"/>
    </source>
</evidence>